<dbReference type="RefSeq" id="WP_023842329.1">
    <property type="nucleotide sequence ID" value="NC_022995.1"/>
</dbReference>
<dbReference type="AlphaFoldDB" id="V5YPC6"/>
<reference evidence="1" key="1">
    <citation type="journal article" date="2014" name="Microbiology">
        <title>A 2,4-dichlorophenoxyacetic acid degradation plasmid pM7012 discloses distribution of an unclassified megaplasmid group across bacterial species.</title>
        <authorList>
            <person name="Sakai Y."/>
            <person name="Ogawa N."/>
            <person name="Shimomura Y."/>
            <person name="Fujii T."/>
        </authorList>
    </citation>
    <scope>NUCLEOTIDE SEQUENCE</scope>
    <source>
        <strain evidence="1">M701</strain>
    </source>
</reference>
<organism evidence="1">
    <name type="scientific">Burkholderia sp. M701</name>
    <dbReference type="NCBI Taxonomy" id="326454"/>
    <lineage>
        <taxon>Bacteria</taxon>
        <taxon>Pseudomonadati</taxon>
        <taxon>Pseudomonadota</taxon>
        <taxon>Betaproteobacteria</taxon>
        <taxon>Burkholderiales</taxon>
        <taxon>Burkholderiaceae</taxon>
        <taxon>Burkholderia</taxon>
    </lineage>
</organism>
<geneLocation type="plasmid" evidence="1">
    <name>pM7012</name>
</geneLocation>
<proteinExistence type="predicted"/>
<reference evidence="1" key="2">
    <citation type="submission" date="2024-06" db="EMBL/GenBank/DDBJ databases">
        <authorList>
            <person name="Sakai Y."/>
            <person name="Fujii T."/>
        </authorList>
    </citation>
    <scope>NUCLEOTIDE SEQUENCE</scope>
    <source>
        <strain evidence="1">M701</strain>
        <plasmid evidence="1">pM7012</plasmid>
    </source>
</reference>
<keyword evidence="1" id="KW-0614">Plasmid</keyword>
<name>V5YPC6_9BURK</name>
<dbReference type="EMBL" id="AB853026">
    <property type="protein sequence ID" value="BAO18786.1"/>
    <property type="molecule type" value="Genomic_DNA"/>
</dbReference>
<protein>
    <submittedName>
        <fullName evidence="1">Uncharacterized protein</fullName>
    </submittedName>
</protein>
<evidence type="ECO:0000313" key="1">
    <source>
        <dbReference type="EMBL" id="BAO18786.1"/>
    </source>
</evidence>
<sequence length="223" mass="24852">MGVQKGLRLYQAIIDRFIEKGIEYEDAAVECKVDPDIFAGCFDATSGIDLNDLYEVLKRAQIDAISQFLGCSGFRIFLLADVIQWEDFQLISDTGLVVEKKSNPDQKKEQAGQYLQYVVQANLFGQPEFIVEQFIAATMSKTLAEACKKVDLNYRTLLSWKNKISTPELSDMPTIKAMAKAMDMGTPILMGGLNLLMAEDFILDGQTVNLNDELAAAMDIEIL</sequence>
<accession>V5YPC6</accession>